<comment type="caution">
    <text evidence="1">The sequence shown here is derived from an EMBL/GenBank/DDBJ whole genome shotgun (WGS) entry which is preliminary data.</text>
</comment>
<dbReference type="InterPro" id="IPR011989">
    <property type="entry name" value="ARM-like"/>
</dbReference>
<dbReference type="EMBL" id="JAAKZW010000039">
    <property type="protein sequence ID" value="NGO76555.1"/>
    <property type="molecule type" value="Genomic_DNA"/>
</dbReference>
<keyword evidence="2" id="KW-1185">Reference proteome</keyword>
<name>A0A6G4XG87_9ACTN</name>
<sequence length="436" mass="47886">MDWPAFESELTAGVVEKVTEAASTGGRLYAAVLGELYAETDGVIRLPMLGANSEDALAGDEDVRWSLADWDTVWDAWLPEERWAFWERTLTEEACRSSVRHWERTFARYLTTLTRVCKRAREQLCAQGVTDQGFVVVVLTDDDAEEGLLRRVLGVRDMRRLFPLYDEAAAWTAEVEALAPGERAVRYVRALSFRDGPVGREDAEKALCALGRDAVPALIDALSQGPDRWQAAKLLADVGDAADEVIGALSLALRNTTGPDQSWAAVALSRLGRLDVVLAASALPDDTVVEAVAAPFTAFRDHCASPLPLDYGPLEQFLVERPQLNEALAATLRPGSSYCVIRAGEVSTALDALRSPHVTVRRHAVSVLAERSLGAAVGRRVIPRLTDVMTEDPDATTRRLAVLSLHWWKHDAPLQQALHDPDPRVRDTAQHCLNEN</sequence>
<reference evidence="1 2" key="1">
    <citation type="submission" date="2020-02" db="EMBL/GenBank/DDBJ databases">
        <title>Whole-genome analyses of novel actinobacteria.</title>
        <authorList>
            <person name="Sahin N."/>
            <person name="Tokatli A."/>
        </authorList>
    </citation>
    <scope>NUCLEOTIDE SEQUENCE [LARGE SCALE GENOMIC DNA]</scope>
    <source>
        <strain evidence="1 2">YC504</strain>
    </source>
</reference>
<organism evidence="1 2">
    <name type="scientific">Streptomyces mesophilus</name>
    <dbReference type="NCBI Taxonomy" id="1775132"/>
    <lineage>
        <taxon>Bacteria</taxon>
        <taxon>Bacillati</taxon>
        <taxon>Actinomycetota</taxon>
        <taxon>Actinomycetes</taxon>
        <taxon>Kitasatosporales</taxon>
        <taxon>Streptomycetaceae</taxon>
        <taxon>Streptomyces</taxon>
    </lineage>
</organism>
<dbReference type="InterPro" id="IPR016024">
    <property type="entry name" value="ARM-type_fold"/>
</dbReference>
<evidence type="ECO:0000313" key="1">
    <source>
        <dbReference type="EMBL" id="NGO76555.1"/>
    </source>
</evidence>
<evidence type="ECO:0000313" key="2">
    <source>
        <dbReference type="Proteomes" id="UP000481109"/>
    </source>
</evidence>
<protein>
    <submittedName>
        <fullName evidence="1">DUF4303 domain-containing protein</fullName>
    </submittedName>
</protein>
<proteinExistence type="predicted"/>
<dbReference type="RefSeq" id="WP_165332053.1">
    <property type="nucleotide sequence ID" value="NZ_JAAKZW010000039.1"/>
</dbReference>
<dbReference type="Gene3D" id="1.25.10.10">
    <property type="entry name" value="Leucine-rich Repeat Variant"/>
    <property type="match status" value="1"/>
</dbReference>
<dbReference type="SUPFAM" id="SSF48371">
    <property type="entry name" value="ARM repeat"/>
    <property type="match status" value="1"/>
</dbReference>
<gene>
    <name evidence="1" type="ORF">G6045_12905</name>
</gene>
<dbReference type="Proteomes" id="UP000481109">
    <property type="component" value="Unassembled WGS sequence"/>
</dbReference>
<accession>A0A6G4XG87</accession>
<dbReference type="AlphaFoldDB" id="A0A6G4XG87"/>